<dbReference type="InterPro" id="IPR002347">
    <property type="entry name" value="SDR_fam"/>
</dbReference>
<evidence type="ECO:0000256" key="1">
    <source>
        <dbReference type="ARBA" id="ARBA00006484"/>
    </source>
</evidence>
<dbReference type="EMBL" id="QVQW01000154">
    <property type="protein sequence ID" value="RKU39750.1"/>
    <property type="molecule type" value="Genomic_DNA"/>
</dbReference>
<dbReference type="InterPro" id="IPR036291">
    <property type="entry name" value="NAD(P)-bd_dom_sf"/>
</dbReference>
<keyword evidence="5" id="KW-1185">Reference proteome</keyword>
<dbReference type="Pfam" id="PF00106">
    <property type="entry name" value="adh_short"/>
    <property type="match status" value="1"/>
</dbReference>
<dbReference type="AlphaFoldDB" id="A0A420XW24"/>
<dbReference type="PRINTS" id="PR00081">
    <property type="entry name" value="GDHRDH"/>
</dbReference>
<comment type="similarity">
    <text evidence="1">Belongs to the short-chain dehydrogenases/reductases (SDR) family.</text>
</comment>
<dbReference type="GO" id="GO:0016491">
    <property type="term" value="F:oxidoreductase activity"/>
    <property type="evidence" value="ECO:0007669"/>
    <property type="project" value="UniProtKB-KW"/>
</dbReference>
<evidence type="ECO:0000256" key="2">
    <source>
        <dbReference type="ARBA" id="ARBA00022857"/>
    </source>
</evidence>
<name>A0A420XW24_9PEZI</name>
<keyword evidence="3" id="KW-0560">Oxidoreductase</keyword>
<protein>
    <submittedName>
        <fullName evidence="4">Uncharacterized protein</fullName>
    </submittedName>
</protein>
<organism evidence="4 5">
    <name type="scientific">Coniochaeta pulveracea</name>
    <dbReference type="NCBI Taxonomy" id="177199"/>
    <lineage>
        <taxon>Eukaryota</taxon>
        <taxon>Fungi</taxon>
        <taxon>Dikarya</taxon>
        <taxon>Ascomycota</taxon>
        <taxon>Pezizomycotina</taxon>
        <taxon>Sordariomycetes</taxon>
        <taxon>Sordariomycetidae</taxon>
        <taxon>Coniochaetales</taxon>
        <taxon>Coniochaetaceae</taxon>
        <taxon>Coniochaeta</taxon>
    </lineage>
</organism>
<accession>A0A420XW24</accession>
<evidence type="ECO:0000256" key="3">
    <source>
        <dbReference type="ARBA" id="ARBA00023002"/>
    </source>
</evidence>
<reference evidence="4 5" key="1">
    <citation type="submission" date="2018-08" db="EMBL/GenBank/DDBJ databases">
        <title>Draft genome of the lignicolous fungus Coniochaeta pulveracea.</title>
        <authorList>
            <person name="Borstlap C.J."/>
            <person name="De Witt R.N."/>
            <person name="Botha A."/>
            <person name="Volschenk H."/>
        </authorList>
    </citation>
    <scope>NUCLEOTIDE SEQUENCE [LARGE SCALE GENOMIC DNA]</scope>
    <source>
        <strain evidence="4 5">CAB683</strain>
    </source>
</reference>
<dbReference type="Proteomes" id="UP000275385">
    <property type="component" value="Unassembled WGS sequence"/>
</dbReference>
<dbReference type="GO" id="GO:0005829">
    <property type="term" value="C:cytosol"/>
    <property type="evidence" value="ECO:0007669"/>
    <property type="project" value="TreeGrafter"/>
</dbReference>
<dbReference type="Gene3D" id="3.40.50.720">
    <property type="entry name" value="NAD(P)-binding Rossmann-like Domain"/>
    <property type="match status" value="1"/>
</dbReference>
<gene>
    <name evidence="4" type="ORF">DL546_000310</name>
</gene>
<dbReference type="OrthoDB" id="1470350at2759"/>
<dbReference type="SUPFAM" id="SSF51735">
    <property type="entry name" value="NAD(P)-binding Rossmann-fold domains"/>
    <property type="match status" value="1"/>
</dbReference>
<evidence type="ECO:0000313" key="5">
    <source>
        <dbReference type="Proteomes" id="UP000275385"/>
    </source>
</evidence>
<dbReference type="STRING" id="177199.A0A420XW24"/>
<sequence>MPSPTQAGGQFTPRLHNQVYPFIYPSKFKATLDSQVILITGSVGTLGQALAESFAVAGANLWLVYNRTAPPQSLRDRCLGLGASSVTNVQCDVASYAECLTLTKRLLDKEGKVDVLVNNAGANSLGPVCLRGGSLILRLRTAEAYCQANNTGRLTSSIPGILNNLFMSSTSTSTGPSISCDFCCQASERGAVDGY</sequence>
<comment type="caution">
    <text evidence="4">The sequence shown here is derived from an EMBL/GenBank/DDBJ whole genome shotgun (WGS) entry which is preliminary data.</text>
</comment>
<proteinExistence type="inferred from homology"/>
<dbReference type="PANTHER" id="PTHR43391:SF14">
    <property type="entry name" value="DEHYDROGENASE_REDUCTASE SDR FAMILY PROTEIN 7-LIKE"/>
    <property type="match status" value="1"/>
</dbReference>
<evidence type="ECO:0000313" key="4">
    <source>
        <dbReference type="EMBL" id="RKU39750.1"/>
    </source>
</evidence>
<keyword evidence="2" id="KW-0521">NADP</keyword>
<dbReference type="PANTHER" id="PTHR43391">
    <property type="entry name" value="RETINOL DEHYDROGENASE-RELATED"/>
    <property type="match status" value="1"/>
</dbReference>